<dbReference type="SUPFAM" id="SSF55073">
    <property type="entry name" value="Nucleotide cyclase"/>
    <property type="match status" value="1"/>
</dbReference>
<feature type="domain" description="GGDEF" evidence="4">
    <location>
        <begin position="170"/>
        <end position="303"/>
    </location>
</feature>
<dbReference type="PROSITE" id="PS50110">
    <property type="entry name" value="RESPONSE_REGULATORY"/>
    <property type="match status" value="1"/>
</dbReference>
<dbReference type="SMART" id="SM00052">
    <property type="entry name" value="EAL"/>
    <property type="match status" value="1"/>
</dbReference>
<dbReference type="InterPro" id="IPR001789">
    <property type="entry name" value="Sig_transdc_resp-reg_receiver"/>
</dbReference>
<dbReference type="RefSeq" id="WP_269421904.1">
    <property type="nucleotide sequence ID" value="NZ_JAPWGY010000001.1"/>
</dbReference>
<dbReference type="InterPro" id="IPR052155">
    <property type="entry name" value="Biofilm_reg_signaling"/>
</dbReference>
<dbReference type="InterPro" id="IPR011006">
    <property type="entry name" value="CheY-like_superfamily"/>
</dbReference>
<evidence type="ECO:0000313" key="6">
    <source>
        <dbReference type="Proteomes" id="UP001069802"/>
    </source>
</evidence>
<dbReference type="NCBIfam" id="TIGR00254">
    <property type="entry name" value="GGDEF"/>
    <property type="match status" value="1"/>
</dbReference>
<feature type="modified residue" description="4-aspartylphosphate" evidence="1">
    <location>
        <position position="53"/>
    </location>
</feature>
<dbReference type="EMBL" id="JAPWGY010000001">
    <property type="protein sequence ID" value="MCZ4279705.1"/>
    <property type="molecule type" value="Genomic_DNA"/>
</dbReference>
<keyword evidence="6" id="KW-1185">Reference proteome</keyword>
<dbReference type="CDD" id="cd01948">
    <property type="entry name" value="EAL"/>
    <property type="match status" value="1"/>
</dbReference>
<dbReference type="Gene3D" id="3.30.70.270">
    <property type="match status" value="1"/>
</dbReference>
<dbReference type="Pfam" id="PF00563">
    <property type="entry name" value="EAL"/>
    <property type="match status" value="1"/>
</dbReference>
<feature type="domain" description="EAL" evidence="3">
    <location>
        <begin position="312"/>
        <end position="566"/>
    </location>
</feature>
<dbReference type="SUPFAM" id="SSF141868">
    <property type="entry name" value="EAL domain-like"/>
    <property type="match status" value="1"/>
</dbReference>
<protein>
    <submittedName>
        <fullName evidence="5">EAL domain-containing protein</fullName>
    </submittedName>
</protein>
<evidence type="ECO:0000259" key="4">
    <source>
        <dbReference type="PROSITE" id="PS50887"/>
    </source>
</evidence>
<dbReference type="Pfam" id="PF00072">
    <property type="entry name" value="Response_reg"/>
    <property type="match status" value="1"/>
</dbReference>
<proteinExistence type="predicted"/>
<dbReference type="SMART" id="SM00448">
    <property type="entry name" value="REC"/>
    <property type="match status" value="1"/>
</dbReference>
<dbReference type="InterPro" id="IPR043128">
    <property type="entry name" value="Rev_trsase/Diguanyl_cyclase"/>
</dbReference>
<comment type="caution">
    <text evidence="5">The sequence shown here is derived from an EMBL/GenBank/DDBJ whole genome shotgun (WGS) entry which is preliminary data.</text>
</comment>
<dbReference type="PROSITE" id="PS50887">
    <property type="entry name" value="GGDEF"/>
    <property type="match status" value="1"/>
</dbReference>
<gene>
    <name evidence="5" type="ORF">O4H49_02870</name>
</gene>
<dbReference type="SUPFAM" id="SSF52172">
    <property type="entry name" value="CheY-like"/>
    <property type="match status" value="1"/>
</dbReference>
<evidence type="ECO:0000313" key="5">
    <source>
        <dbReference type="EMBL" id="MCZ4279705.1"/>
    </source>
</evidence>
<reference evidence="5" key="1">
    <citation type="submission" date="2022-12" db="EMBL/GenBank/DDBJ databases">
        <title>Bacterial isolates from different developmental stages of Nematostella vectensis.</title>
        <authorList>
            <person name="Fraune S."/>
        </authorList>
    </citation>
    <scope>NUCLEOTIDE SEQUENCE</scope>
    <source>
        <strain evidence="5">G21630-S1</strain>
    </source>
</reference>
<dbReference type="CDD" id="cd00156">
    <property type="entry name" value="REC"/>
    <property type="match status" value="1"/>
</dbReference>
<dbReference type="InterPro" id="IPR000160">
    <property type="entry name" value="GGDEF_dom"/>
</dbReference>
<dbReference type="InterPro" id="IPR029787">
    <property type="entry name" value="Nucleotide_cyclase"/>
</dbReference>
<sequence length="566" mass="64123">MNLLLIDDDMVDRANTVRTLNRSGYRLNITEAETAEDGLGQYKKATYDIVLLDYQLPTMTGLDLLKLFHSNSQECHAVVMISNYDDEDLAISCIENGAQDFIPKSELSSSRLIRAIMHAKERYKIDQQLRRSHEQLKVMAERDALTGLSNRYVFEEAMTTAIPRAERQGVRLALLMLDLDCFKVVNDTLGHAAGDRLLVEVAKRLSSQVRGGDLLCRLGGDEFAILVDNLVDPIMMRQFSQRIFSAFSTPFILEEIEFSISASIGIAIYPDCAQDAMQLMKCADVAMYRSKEKGRNRASYYSQSLHEEVSRRIELERELRRAAVENEFVLYYQPQVDCMSEKLVGAEALIRWQHPEKGLISPVEFIPIAEEIGLIPKIGDWVLETACAQLQRWNKNTAGYGDNFSISVNISALELNQQGFFAKVERVIEQYEISPQLLELEITESTLINSTPETAQILKALSDYGITLSLDDFGTGYSSLSQLQVYPFEVLKVDRSFVQSIEDNDDGALFLEAINALARVLGIKTVVEGVERETQKMWCQKLGFDRMQGYYFAKPMPTAMFEKQFL</sequence>
<dbReference type="Gene3D" id="3.20.20.450">
    <property type="entry name" value="EAL domain"/>
    <property type="match status" value="1"/>
</dbReference>
<keyword evidence="1" id="KW-0597">Phosphoprotein</keyword>
<name>A0ABT4LFJ1_9PROT</name>
<dbReference type="CDD" id="cd01949">
    <property type="entry name" value="GGDEF"/>
    <property type="match status" value="1"/>
</dbReference>
<evidence type="ECO:0000256" key="1">
    <source>
        <dbReference type="PROSITE-ProRule" id="PRU00169"/>
    </source>
</evidence>
<feature type="domain" description="Response regulatory" evidence="2">
    <location>
        <begin position="2"/>
        <end position="119"/>
    </location>
</feature>
<evidence type="ECO:0000259" key="3">
    <source>
        <dbReference type="PROSITE" id="PS50883"/>
    </source>
</evidence>
<dbReference type="Gene3D" id="3.40.50.2300">
    <property type="match status" value="1"/>
</dbReference>
<evidence type="ECO:0000259" key="2">
    <source>
        <dbReference type="PROSITE" id="PS50110"/>
    </source>
</evidence>
<dbReference type="SMART" id="SM00267">
    <property type="entry name" value="GGDEF"/>
    <property type="match status" value="1"/>
</dbReference>
<dbReference type="PANTHER" id="PTHR44757:SF2">
    <property type="entry name" value="BIOFILM ARCHITECTURE MAINTENANCE PROTEIN MBAA"/>
    <property type="match status" value="1"/>
</dbReference>
<dbReference type="InterPro" id="IPR001633">
    <property type="entry name" value="EAL_dom"/>
</dbReference>
<dbReference type="PROSITE" id="PS50883">
    <property type="entry name" value="EAL"/>
    <property type="match status" value="1"/>
</dbReference>
<dbReference type="InterPro" id="IPR035919">
    <property type="entry name" value="EAL_sf"/>
</dbReference>
<dbReference type="PANTHER" id="PTHR44757">
    <property type="entry name" value="DIGUANYLATE CYCLASE DGCP"/>
    <property type="match status" value="1"/>
</dbReference>
<accession>A0ABT4LFJ1</accession>
<dbReference type="Pfam" id="PF00990">
    <property type="entry name" value="GGDEF"/>
    <property type="match status" value="1"/>
</dbReference>
<organism evidence="5 6">
    <name type="scientific">Kiloniella laminariae</name>
    <dbReference type="NCBI Taxonomy" id="454162"/>
    <lineage>
        <taxon>Bacteria</taxon>
        <taxon>Pseudomonadati</taxon>
        <taxon>Pseudomonadota</taxon>
        <taxon>Alphaproteobacteria</taxon>
        <taxon>Rhodospirillales</taxon>
        <taxon>Kiloniellaceae</taxon>
        <taxon>Kiloniella</taxon>
    </lineage>
</organism>
<dbReference type="Proteomes" id="UP001069802">
    <property type="component" value="Unassembled WGS sequence"/>
</dbReference>